<dbReference type="GO" id="GO:0003924">
    <property type="term" value="F:GTPase activity"/>
    <property type="evidence" value="ECO:0007669"/>
    <property type="project" value="UniProtKB-UniRule"/>
</dbReference>
<dbReference type="FunFam" id="1.20.120.140:FF:000002">
    <property type="entry name" value="Signal recognition particle receptor FtsY"/>
    <property type="match status" value="1"/>
</dbReference>
<keyword evidence="3 10" id="KW-0547">Nucleotide-binding</keyword>
<dbReference type="RefSeq" id="WP_260975936.1">
    <property type="nucleotide sequence ID" value="NZ_JAOANI010000015.1"/>
</dbReference>
<dbReference type="HAMAP" id="MF_00920">
    <property type="entry name" value="FtsY"/>
    <property type="match status" value="1"/>
</dbReference>
<dbReference type="InterPro" id="IPR036225">
    <property type="entry name" value="SRP/SRP_N"/>
</dbReference>
<dbReference type="SMART" id="SM00962">
    <property type="entry name" value="SRP54"/>
    <property type="match status" value="1"/>
</dbReference>
<evidence type="ECO:0000256" key="2">
    <source>
        <dbReference type="ARBA" id="ARBA00022490"/>
    </source>
</evidence>
<dbReference type="PANTHER" id="PTHR43134">
    <property type="entry name" value="SIGNAL RECOGNITION PARTICLE RECEPTOR SUBUNIT ALPHA"/>
    <property type="match status" value="1"/>
</dbReference>
<dbReference type="CDD" id="cd17874">
    <property type="entry name" value="FtsY"/>
    <property type="match status" value="1"/>
</dbReference>
<keyword evidence="4 10" id="KW-0378">Hydrolase</keyword>
<evidence type="ECO:0000256" key="11">
    <source>
        <dbReference type="SAM" id="MobiDB-lite"/>
    </source>
</evidence>
<keyword evidence="7 10" id="KW-0675">Receptor</keyword>
<keyword evidence="5 10" id="KW-0342">GTP-binding</keyword>
<keyword evidence="1 10" id="KW-1003">Cell membrane</keyword>
<dbReference type="PROSITE" id="PS00300">
    <property type="entry name" value="SRP54"/>
    <property type="match status" value="1"/>
</dbReference>
<evidence type="ECO:0000256" key="7">
    <source>
        <dbReference type="ARBA" id="ARBA00023170"/>
    </source>
</evidence>
<keyword evidence="2 10" id="KW-0963">Cytoplasm</keyword>
<feature type="compositionally biased region" description="Low complexity" evidence="11">
    <location>
        <begin position="17"/>
        <end position="27"/>
    </location>
</feature>
<dbReference type="GO" id="GO:0006614">
    <property type="term" value="P:SRP-dependent cotranslational protein targeting to membrane"/>
    <property type="evidence" value="ECO:0007669"/>
    <property type="project" value="InterPro"/>
</dbReference>
<dbReference type="Pfam" id="PF00448">
    <property type="entry name" value="SRP54"/>
    <property type="match status" value="1"/>
</dbReference>
<feature type="binding site" evidence="10">
    <location>
        <begin position="221"/>
        <end position="228"/>
    </location>
    <ligand>
        <name>GTP</name>
        <dbReference type="ChEBI" id="CHEBI:37565"/>
    </ligand>
</feature>
<dbReference type="GO" id="GO:0005886">
    <property type="term" value="C:plasma membrane"/>
    <property type="evidence" value="ECO:0007669"/>
    <property type="project" value="UniProtKB-SubCell"/>
</dbReference>
<dbReference type="GO" id="GO:0005047">
    <property type="term" value="F:signal recognition particle binding"/>
    <property type="evidence" value="ECO:0007669"/>
    <property type="project" value="TreeGrafter"/>
</dbReference>
<reference evidence="13" key="2">
    <citation type="submission" date="2022-08" db="EMBL/GenBank/DDBJ databases">
        <authorList>
            <person name="Dong C."/>
        </authorList>
    </citation>
    <scope>NUCLEOTIDE SEQUENCE</scope>
    <source>
        <strain evidence="13">59MF3M-4</strain>
    </source>
</reference>
<comment type="caution">
    <text evidence="13">The sequence shown here is derived from an EMBL/GenBank/DDBJ whole genome shotgun (WGS) entry which is preliminary data.</text>
</comment>
<comment type="subunit">
    <text evidence="10">Part of the signal recognition particle protein translocation system, which is composed of SRP and FtsY. SRP is a ribonucleoprotein composed of Ffh and a 4.5S RNA molecule.</text>
</comment>
<dbReference type="InterPro" id="IPR003593">
    <property type="entry name" value="AAA+_ATPase"/>
</dbReference>
<dbReference type="InterPro" id="IPR013822">
    <property type="entry name" value="Signal_recog_particl_SRP54_hlx"/>
</dbReference>
<reference evidence="13" key="1">
    <citation type="journal article" date="2022" name="Front. Microbiol.">
        <title>Genome-based taxonomic rearrangement of Oceanobacter-related bacteria including the description of Thalassolituus hydrocarbonoclasticus sp. nov. and Thalassolituus pacificus sp. nov. and emended description of the genus Thalassolituus.</title>
        <authorList>
            <person name="Dong C."/>
            <person name="Wei L."/>
            <person name="Wang J."/>
            <person name="Lai Q."/>
            <person name="Huang Z."/>
            <person name="Shao Z."/>
        </authorList>
    </citation>
    <scope>NUCLEOTIDE SEQUENCE</scope>
    <source>
        <strain evidence="13">59MF3M-4</strain>
    </source>
</reference>
<evidence type="ECO:0000313" key="14">
    <source>
        <dbReference type="Proteomes" id="UP001147830"/>
    </source>
</evidence>
<dbReference type="Pfam" id="PF02881">
    <property type="entry name" value="SRP54_N"/>
    <property type="match status" value="1"/>
</dbReference>
<feature type="region of interest" description="Disordered" evidence="11">
    <location>
        <begin position="93"/>
        <end position="113"/>
    </location>
</feature>
<evidence type="ECO:0000256" key="10">
    <source>
        <dbReference type="HAMAP-Rule" id="MF_00920"/>
    </source>
</evidence>
<feature type="binding site" evidence="10">
    <location>
        <begin position="367"/>
        <end position="370"/>
    </location>
    <ligand>
        <name>GTP</name>
        <dbReference type="ChEBI" id="CHEBI:37565"/>
    </ligand>
</feature>
<protein>
    <recommendedName>
        <fullName evidence="10">Signal recognition particle receptor FtsY</fullName>
        <shortName evidence="10">SRP receptor</shortName>
        <ecNumber evidence="10">3.6.5.4</ecNumber>
    </recommendedName>
</protein>
<dbReference type="GO" id="GO:0005737">
    <property type="term" value="C:cytoplasm"/>
    <property type="evidence" value="ECO:0007669"/>
    <property type="project" value="UniProtKB-SubCell"/>
</dbReference>
<feature type="region of interest" description="Disordered" evidence="11">
    <location>
        <begin position="60"/>
        <end position="79"/>
    </location>
</feature>
<feature type="compositionally biased region" description="Polar residues" evidence="11">
    <location>
        <begin position="93"/>
        <end position="109"/>
    </location>
</feature>
<comment type="similarity">
    <text evidence="10">Belongs to the GTP-binding SRP family. FtsY subfamily.</text>
</comment>
<comment type="catalytic activity">
    <reaction evidence="8 10">
        <text>GTP + H2O = GDP + phosphate + H(+)</text>
        <dbReference type="Rhea" id="RHEA:19669"/>
        <dbReference type="ChEBI" id="CHEBI:15377"/>
        <dbReference type="ChEBI" id="CHEBI:15378"/>
        <dbReference type="ChEBI" id="CHEBI:37565"/>
        <dbReference type="ChEBI" id="CHEBI:43474"/>
        <dbReference type="ChEBI" id="CHEBI:58189"/>
        <dbReference type="EC" id="3.6.5.4"/>
    </reaction>
</comment>
<keyword evidence="14" id="KW-1185">Reference proteome</keyword>
<evidence type="ECO:0000256" key="9">
    <source>
        <dbReference type="ARBA" id="ARBA00053570"/>
    </source>
</evidence>
<feature type="region of interest" description="Disordered" evidence="11">
    <location>
        <begin position="1"/>
        <end position="43"/>
    </location>
</feature>
<evidence type="ECO:0000256" key="1">
    <source>
        <dbReference type="ARBA" id="ARBA00022475"/>
    </source>
</evidence>
<evidence type="ECO:0000256" key="3">
    <source>
        <dbReference type="ARBA" id="ARBA00022741"/>
    </source>
</evidence>
<evidence type="ECO:0000256" key="6">
    <source>
        <dbReference type="ARBA" id="ARBA00023136"/>
    </source>
</evidence>
<gene>
    <name evidence="10 13" type="primary">ftsY</name>
    <name evidence="13" type="ORF">NYR02_08460</name>
</gene>
<dbReference type="AlphaFoldDB" id="A0A9X2WEP3"/>
<dbReference type="InterPro" id="IPR027417">
    <property type="entry name" value="P-loop_NTPase"/>
</dbReference>
<feature type="compositionally biased region" description="Acidic residues" evidence="11">
    <location>
        <begin position="60"/>
        <end position="74"/>
    </location>
</feature>
<dbReference type="Gene3D" id="1.20.120.140">
    <property type="entry name" value="Signal recognition particle SRP54, nucleotide-binding domain"/>
    <property type="match status" value="1"/>
</dbReference>
<dbReference type="SMART" id="SM00382">
    <property type="entry name" value="AAA"/>
    <property type="match status" value="1"/>
</dbReference>
<dbReference type="Proteomes" id="UP001147830">
    <property type="component" value="Unassembled WGS sequence"/>
</dbReference>
<dbReference type="SUPFAM" id="SSF47364">
    <property type="entry name" value="Domain of the SRP/SRP receptor G-proteins"/>
    <property type="match status" value="1"/>
</dbReference>
<comment type="subcellular location">
    <subcellularLocation>
        <location evidence="10">Cell membrane</location>
        <topology evidence="10">Peripheral membrane protein</topology>
        <orientation evidence="10">Cytoplasmic side</orientation>
    </subcellularLocation>
    <subcellularLocation>
        <location evidence="10">Cytoplasm</location>
    </subcellularLocation>
</comment>
<dbReference type="Gene3D" id="3.40.50.300">
    <property type="entry name" value="P-loop containing nucleotide triphosphate hydrolases"/>
    <property type="match status" value="1"/>
</dbReference>
<evidence type="ECO:0000256" key="8">
    <source>
        <dbReference type="ARBA" id="ARBA00048027"/>
    </source>
</evidence>
<dbReference type="SUPFAM" id="SSF52540">
    <property type="entry name" value="P-loop containing nucleoside triphosphate hydrolases"/>
    <property type="match status" value="1"/>
</dbReference>
<comment type="function">
    <text evidence="9 10">Involved in targeting and insertion of nascent membrane proteins into the cytoplasmic membrane. Acts as a receptor for the complex formed by the signal recognition particle (SRP) and the ribosome-nascent chain (RNC). Interaction with SRP-RNC leads to the transfer of the RNC complex to the Sec translocase for insertion into the membrane, the hydrolysis of GTP by both Ffh and FtsY, and the dissociation of the SRP-FtsY complex into the individual components.</text>
</comment>
<dbReference type="PANTHER" id="PTHR43134:SF1">
    <property type="entry name" value="SIGNAL RECOGNITION PARTICLE RECEPTOR SUBUNIT ALPHA"/>
    <property type="match status" value="1"/>
</dbReference>
<dbReference type="EC" id="3.6.5.4" evidence="10"/>
<dbReference type="GO" id="GO:0005525">
    <property type="term" value="F:GTP binding"/>
    <property type="evidence" value="ECO:0007669"/>
    <property type="project" value="UniProtKB-UniRule"/>
</dbReference>
<organism evidence="13 14">
    <name type="scientific">Thalassolituus pacificus</name>
    <dbReference type="NCBI Taxonomy" id="2975440"/>
    <lineage>
        <taxon>Bacteria</taxon>
        <taxon>Pseudomonadati</taxon>
        <taxon>Pseudomonadota</taxon>
        <taxon>Gammaproteobacteria</taxon>
        <taxon>Oceanospirillales</taxon>
        <taxon>Oceanospirillaceae</taxon>
        <taxon>Thalassolituus</taxon>
    </lineage>
</organism>
<dbReference type="FunFam" id="3.40.50.300:FF:000053">
    <property type="entry name" value="Signal recognition particle receptor FtsY"/>
    <property type="match status" value="1"/>
</dbReference>
<evidence type="ECO:0000256" key="5">
    <source>
        <dbReference type="ARBA" id="ARBA00023134"/>
    </source>
</evidence>
<name>A0A9X2WEP3_9GAMM</name>
<evidence type="ECO:0000259" key="12">
    <source>
        <dbReference type="PROSITE" id="PS00300"/>
    </source>
</evidence>
<feature type="binding site" evidence="10">
    <location>
        <begin position="303"/>
        <end position="307"/>
    </location>
    <ligand>
        <name>GTP</name>
        <dbReference type="ChEBI" id="CHEBI:37565"/>
    </ligand>
</feature>
<evidence type="ECO:0000256" key="4">
    <source>
        <dbReference type="ARBA" id="ARBA00022801"/>
    </source>
</evidence>
<dbReference type="EMBL" id="JAOANI010000015">
    <property type="protein sequence ID" value="MCT7359049.1"/>
    <property type="molecule type" value="Genomic_DNA"/>
</dbReference>
<dbReference type="SMART" id="SM00963">
    <property type="entry name" value="SRP54_N"/>
    <property type="match status" value="1"/>
</dbReference>
<dbReference type="InterPro" id="IPR004390">
    <property type="entry name" value="SR_rcpt_FtsY"/>
</dbReference>
<accession>A0A9X2WEP3</accession>
<evidence type="ECO:0000313" key="13">
    <source>
        <dbReference type="EMBL" id="MCT7359049.1"/>
    </source>
</evidence>
<dbReference type="InterPro" id="IPR000897">
    <property type="entry name" value="SRP54_GTPase_dom"/>
</dbReference>
<dbReference type="NCBIfam" id="TIGR00064">
    <property type="entry name" value="ftsY"/>
    <property type="match status" value="1"/>
</dbReference>
<proteinExistence type="inferred from homology"/>
<feature type="domain" description="SRP54-type proteins GTP-binding" evidence="12">
    <location>
        <begin position="388"/>
        <end position="401"/>
    </location>
</feature>
<dbReference type="InterPro" id="IPR042101">
    <property type="entry name" value="SRP54_N_sf"/>
</dbReference>
<keyword evidence="6 10" id="KW-0472">Membrane</keyword>
<sequence>MFDFFKRKKNTPDAAKETSAAESESPEQTLPDSGEAVVEDGAVNADAVTAEAVVDVEAVAEADVIAEPESEPEPEQPVAEDVVPLAEQNLSAAPVQAQTQDKPLDNQGTKKPGFFSRIRQGLSKTRSGLSDGLANLLLGKKEIDDDLLEELETQLIMADVGVEATQDIMSRLTTRVSRKELKDSDALYNALIGELQDTLGGVQAPLVIDSSKKPYVILMVGINGVGKTTTIGKLAKQFQNDGKSVMLAAGDTFRAAAVEQLQVWGERNNVPVIAQHTGADSASVLYDALEAAKARKVDVLIADTAGRLHTKDNLMQELEKVVRVMKKLDDSAPHEVMLVLDAGTGQNAINQARQFQQSVGVTGLTLTKLDGTAKGGIIFALARHFGLPVRYIGVGEGIDDLRPFNAEEFTRALFQREQNDNG</sequence>